<dbReference type="EMBL" id="JBHSQO010000052">
    <property type="protein sequence ID" value="MFC6093958.1"/>
    <property type="molecule type" value="Genomic_DNA"/>
</dbReference>
<dbReference type="RefSeq" id="WP_380641646.1">
    <property type="nucleotide sequence ID" value="NZ_JBHSQO010000052.1"/>
</dbReference>
<dbReference type="Pfam" id="PF19054">
    <property type="entry name" value="DUF5753"/>
    <property type="match status" value="1"/>
</dbReference>
<organism evidence="3 4">
    <name type="scientific">Saccharothrix lopnurensis</name>
    <dbReference type="NCBI Taxonomy" id="1670621"/>
    <lineage>
        <taxon>Bacteria</taxon>
        <taxon>Bacillati</taxon>
        <taxon>Actinomycetota</taxon>
        <taxon>Actinomycetes</taxon>
        <taxon>Pseudonocardiales</taxon>
        <taxon>Pseudonocardiaceae</taxon>
        <taxon>Saccharothrix</taxon>
    </lineage>
</organism>
<feature type="region of interest" description="Disordered" evidence="1">
    <location>
        <begin position="48"/>
        <end position="83"/>
    </location>
</feature>
<evidence type="ECO:0000256" key="1">
    <source>
        <dbReference type="SAM" id="MobiDB-lite"/>
    </source>
</evidence>
<dbReference type="Proteomes" id="UP001596220">
    <property type="component" value="Unassembled WGS sequence"/>
</dbReference>
<accession>A0ABW1PEC0</accession>
<protein>
    <submittedName>
        <fullName evidence="3">Helix-turn-helix domain-containing protein</fullName>
    </submittedName>
</protein>
<dbReference type="Gene3D" id="1.10.260.40">
    <property type="entry name" value="lambda repressor-like DNA-binding domains"/>
    <property type="match status" value="1"/>
</dbReference>
<evidence type="ECO:0000313" key="4">
    <source>
        <dbReference type="Proteomes" id="UP001596220"/>
    </source>
</evidence>
<keyword evidence="4" id="KW-1185">Reference proteome</keyword>
<proteinExistence type="predicted"/>
<dbReference type="Pfam" id="PF13560">
    <property type="entry name" value="HTH_31"/>
    <property type="match status" value="1"/>
</dbReference>
<evidence type="ECO:0000313" key="3">
    <source>
        <dbReference type="EMBL" id="MFC6093958.1"/>
    </source>
</evidence>
<dbReference type="SUPFAM" id="SSF47413">
    <property type="entry name" value="lambda repressor-like DNA-binding domains"/>
    <property type="match status" value="1"/>
</dbReference>
<gene>
    <name evidence="3" type="ORF">ACFP3R_32225</name>
</gene>
<evidence type="ECO:0000259" key="2">
    <source>
        <dbReference type="Pfam" id="PF19054"/>
    </source>
</evidence>
<feature type="domain" description="DUF5753" evidence="2">
    <location>
        <begin position="171"/>
        <end position="339"/>
    </location>
</feature>
<dbReference type="InterPro" id="IPR010982">
    <property type="entry name" value="Lambda_DNA-bd_dom_sf"/>
</dbReference>
<reference evidence="4" key="1">
    <citation type="journal article" date="2019" name="Int. J. Syst. Evol. Microbiol.">
        <title>The Global Catalogue of Microorganisms (GCM) 10K type strain sequencing project: providing services to taxonomists for standard genome sequencing and annotation.</title>
        <authorList>
            <consortium name="The Broad Institute Genomics Platform"/>
            <consortium name="The Broad Institute Genome Sequencing Center for Infectious Disease"/>
            <person name="Wu L."/>
            <person name="Ma J."/>
        </authorList>
    </citation>
    <scope>NUCLEOTIDE SEQUENCE [LARGE SCALE GENOMIC DNA]</scope>
    <source>
        <strain evidence="4">CGMCC 4.7246</strain>
    </source>
</reference>
<dbReference type="CDD" id="cd00093">
    <property type="entry name" value="HTH_XRE"/>
    <property type="match status" value="1"/>
</dbReference>
<feature type="compositionally biased region" description="Polar residues" evidence="1">
    <location>
        <begin position="65"/>
        <end position="80"/>
    </location>
</feature>
<comment type="caution">
    <text evidence="3">The sequence shown here is derived from an EMBL/GenBank/DDBJ whole genome shotgun (WGS) entry which is preliminary data.</text>
</comment>
<name>A0ABW1PEC0_9PSEU</name>
<sequence>MIQAATPSMPYRRSSGTDTHLAKLLTTLHARRSRAGGTARLPARFSITGERRPLSSEHQLAPSRSIVNSNGKQQFRVSSAHSRELGEELRRARQGAEMSSGEVVAALGWSLGKLSKLETGSRGTGIADIAALLGRYATGKAAHDRVLALATETDTGSFLRVHDTCMDTLTTVGMHEHDARTVTTYEPLTIPALAQSENYTAALTGDRDIARVRAARNEKLRDHRSGRRHTVIYLYQTALHLVVGDRAVMHEQMLHLITLADRLDVTVRVIPVGRGGRAALCRPGTLLDFDAPTRPVVFVETDAATVVHDDPGVVAAYRKKMRALEGCALDAGKSRDLIADQAVAYRDRISVPLRIVRAEPGTPPQAAAGV</sequence>
<dbReference type="InterPro" id="IPR043917">
    <property type="entry name" value="DUF5753"/>
</dbReference>
<dbReference type="InterPro" id="IPR001387">
    <property type="entry name" value="Cro/C1-type_HTH"/>
</dbReference>